<organism evidence="2 3">
    <name type="scientific">Rhizodiscina lignyota</name>
    <dbReference type="NCBI Taxonomy" id="1504668"/>
    <lineage>
        <taxon>Eukaryota</taxon>
        <taxon>Fungi</taxon>
        <taxon>Dikarya</taxon>
        <taxon>Ascomycota</taxon>
        <taxon>Pezizomycotina</taxon>
        <taxon>Dothideomycetes</taxon>
        <taxon>Pleosporomycetidae</taxon>
        <taxon>Aulographales</taxon>
        <taxon>Rhizodiscinaceae</taxon>
        <taxon>Rhizodiscina</taxon>
    </lineage>
</organism>
<reference evidence="2" key="1">
    <citation type="journal article" date="2020" name="Stud. Mycol.">
        <title>101 Dothideomycetes genomes: a test case for predicting lifestyles and emergence of pathogens.</title>
        <authorList>
            <person name="Haridas S."/>
            <person name="Albert R."/>
            <person name="Binder M."/>
            <person name="Bloem J."/>
            <person name="Labutti K."/>
            <person name="Salamov A."/>
            <person name="Andreopoulos B."/>
            <person name="Baker S."/>
            <person name="Barry K."/>
            <person name="Bills G."/>
            <person name="Bluhm B."/>
            <person name="Cannon C."/>
            <person name="Castanera R."/>
            <person name="Culley D."/>
            <person name="Daum C."/>
            <person name="Ezra D."/>
            <person name="Gonzalez J."/>
            <person name="Henrissat B."/>
            <person name="Kuo A."/>
            <person name="Liang C."/>
            <person name="Lipzen A."/>
            <person name="Lutzoni F."/>
            <person name="Magnuson J."/>
            <person name="Mondo S."/>
            <person name="Nolan M."/>
            <person name="Ohm R."/>
            <person name="Pangilinan J."/>
            <person name="Park H.-J."/>
            <person name="Ramirez L."/>
            <person name="Alfaro M."/>
            <person name="Sun H."/>
            <person name="Tritt A."/>
            <person name="Yoshinaga Y."/>
            <person name="Zwiers L.-H."/>
            <person name="Turgeon B."/>
            <person name="Goodwin S."/>
            <person name="Spatafora J."/>
            <person name="Crous P."/>
            <person name="Grigoriev I."/>
        </authorList>
    </citation>
    <scope>NUCLEOTIDE SEQUENCE</scope>
    <source>
        <strain evidence="2">CBS 133067</strain>
    </source>
</reference>
<dbReference type="Pfam" id="PF01161">
    <property type="entry name" value="PBP"/>
    <property type="match status" value="1"/>
</dbReference>
<name>A0A9P4IIE6_9PEZI</name>
<dbReference type="InterPro" id="IPR008914">
    <property type="entry name" value="PEBP"/>
</dbReference>
<comment type="caution">
    <text evidence="2">The sequence shown here is derived from an EMBL/GenBank/DDBJ whole genome shotgun (WGS) entry which is preliminary data.</text>
</comment>
<dbReference type="EMBL" id="ML978125">
    <property type="protein sequence ID" value="KAF2099855.1"/>
    <property type="molecule type" value="Genomic_DNA"/>
</dbReference>
<feature type="signal peptide" evidence="1">
    <location>
        <begin position="1"/>
        <end position="21"/>
    </location>
</feature>
<keyword evidence="1" id="KW-0732">Signal</keyword>
<dbReference type="InterPro" id="IPR035810">
    <property type="entry name" value="PEBP_euk"/>
</dbReference>
<evidence type="ECO:0000256" key="1">
    <source>
        <dbReference type="SAM" id="SignalP"/>
    </source>
</evidence>
<dbReference type="Proteomes" id="UP000799772">
    <property type="component" value="Unassembled WGS sequence"/>
</dbReference>
<dbReference type="PANTHER" id="PTHR11362">
    <property type="entry name" value="PHOSPHATIDYLETHANOLAMINE-BINDING PROTEIN"/>
    <property type="match status" value="1"/>
</dbReference>
<proteinExistence type="predicted"/>
<protein>
    <submittedName>
        <fullName evidence="2">PEBP-like protein</fullName>
    </submittedName>
</protein>
<dbReference type="SUPFAM" id="SSF49777">
    <property type="entry name" value="PEBP-like"/>
    <property type="match status" value="1"/>
</dbReference>
<dbReference type="GO" id="GO:0005543">
    <property type="term" value="F:phospholipid binding"/>
    <property type="evidence" value="ECO:0007669"/>
    <property type="project" value="TreeGrafter"/>
</dbReference>
<dbReference type="GO" id="GO:0046578">
    <property type="term" value="P:regulation of Ras protein signal transduction"/>
    <property type="evidence" value="ECO:0007669"/>
    <property type="project" value="TreeGrafter"/>
</dbReference>
<dbReference type="PANTHER" id="PTHR11362:SF148">
    <property type="entry name" value="CARBOXYPEPTIDASE Y INHIBITOR"/>
    <property type="match status" value="1"/>
</dbReference>
<gene>
    <name evidence="2" type="ORF">NA57DRAFT_75359</name>
</gene>
<dbReference type="CDD" id="cd00866">
    <property type="entry name" value="PEBP_euk"/>
    <property type="match status" value="1"/>
</dbReference>
<dbReference type="GO" id="GO:0030162">
    <property type="term" value="P:regulation of proteolysis"/>
    <property type="evidence" value="ECO:0007669"/>
    <property type="project" value="TreeGrafter"/>
</dbReference>
<dbReference type="AlphaFoldDB" id="A0A9P4IIE6"/>
<keyword evidence="3" id="KW-1185">Reference proteome</keyword>
<evidence type="ECO:0000313" key="2">
    <source>
        <dbReference type="EMBL" id="KAF2099855.1"/>
    </source>
</evidence>
<dbReference type="GO" id="GO:0030414">
    <property type="term" value="F:peptidase inhibitor activity"/>
    <property type="evidence" value="ECO:0007669"/>
    <property type="project" value="TreeGrafter"/>
</dbReference>
<dbReference type="Gene3D" id="3.90.280.10">
    <property type="entry name" value="PEBP-like"/>
    <property type="match status" value="1"/>
</dbReference>
<accession>A0A9P4IIE6</accession>
<evidence type="ECO:0000313" key="3">
    <source>
        <dbReference type="Proteomes" id="UP000799772"/>
    </source>
</evidence>
<sequence>MASNILNFLCQILLLIQVTSSFPTEQQVFEGDGSIHADNILKVRAELQKAEIIPTVINDFIPSMTLNIAWPWKDSSHYNITSELGNTIKPSRLQRSPNVLVDDDPTSTSLTKGLTFVLTLTDPDAPSRDDPKWSEMCHWIVAARGPKDVTEVVEYKPPGPPPKTGKHRYVFLAWLPANRTTEGLHLVKPKDRQHWGYDPDVDGFAGRVGVRKWASEMGLMPIAANFIYAQNKEQ</sequence>
<dbReference type="OrthoDB" id="2506647at2759"/>
<feature type="chain" id="PRO_5040390314" evidence="1">
    <location>
        <begin position="22"/>
        <end position="234"/>
    </location>
</feature>
<dbReference type="InterPro" id="IPR036610">
    <property type="entry name" value="PEBP-like_sf"/>
</dbReference>